<dbReference type="GO" id="GO:0005615">
    <property type="term" value="C:extracellular space"/>
    <property type="evidence" value="ECO:0007669"/>
    <property type="project" value="TreeGrafter"/>
</dbReference>
<reference evidence="13" key="1">
    <citation type="submission" date="2025-08" db="UniProtKB">
        <authorList>
            <consortium name="RefSeq"/>
        </authorList>
    </citation>
    <scope>IDENTIFICATION</scope>
    <source>
        <tissue evidence="13">Leukocyte</tissue>
    </source>
</reference>
<evidence type="ECO:0000256" key="4">
    <source>
        <dbReference type="ARBA" id="ARBA00023157"/>
    </source>
</evidence>
<dbReference type="PROSITE" id="PS52011">
    <property type="entry name" value="PEPTIDASE_M2"/>
    <property type="match status" value="1"/>
</dbReference>
<dbReference type="AlphaFoldDB" id="A0A8B7WIY0"/>
<evidence type="ECO:0000256" key="11">
    <source>
        <dbReference type="RuleBase" id="RU361144"/>
    </source>
</evidence>
<feature type="disulfide bond" evidence="8 10">
    <location>
        <begin position="133"/>
        <end position="141"/>
    </location>
</feature>
<keyword evidence="5 6" id="KW-0325">Glycoprotein</keyword>
<proteinExistence type="inferred from homology"/>
<dbReference type="PANTHER" id="PTHR10514:SF24">
    <property type="entry name" value="ANGIOTENSIN-CONVERTING ENZYME 2"/>
    <property type="match status" value="1"/>
</dbReference>
<feature type="signal peptide" evidence="12">
    <location>
        <begin position="1"/>
        <end position="17"/>
    </location>
</feature>
<dbReference type="SUPFAM" id="SSF55486">
    <property type="entry name" value="Metalloproteases ('zincins'), catalytic domain"/>
    <property type="match status" value="1"/>
</dbReference>
<evidence type="ECO:0000256" key="3">
    <source>
        <dbReference type="ARBA" id="ARBA00022729"/>
    </source>
</evidence>
<keyword evidence="11" id="KW-0482">Metalloprotease</keyword>
<gene>
    <name evidence="13" type="primary">LOC109702751</name>
</gene>
<sequence>MLGSSWLLLSLVAVTAAQSTTEEQTKIFLDNFNQKAEDLSYESSLASWNYNTNITEENAQKMNEAGAKWSAFYEEQSKLANTFSLQEIQNVTVKRQLQVLQQSGSSALSADKSTQLNTILSTMSTIYSTGKVCNPDNPQECFLLEPGLDDIMEKSTDYSERLWAWEGWRSEVGKQLRPLYEDYVVLKNEMARANGYEDYGDYWRSDYEAEGADGYDYNHNQLIEDVERIFAEIKPLYEHLHAYVRTKLMDTYPSHINPTGCLPAHLLGDMWGRFWTNLYPLVVPFGQKPNIDVTDAMVMQAWDADRIFKEAENFFVSVGLPKMTEGFWENSMLTEPGDGQKVVCHPTAWDLGKGDFR</sequence>
<comment type="cofactor">
    <cofactor evidence="1">
        <name>chloride</name>
        <dbReference type="ChEBI" id="CHEBI:17996"/>
    </cofactor>
</comment>
<dbReference type="GO" id="GO:0005886">
    <property type="term" value="C:plasma membrane"/>
    <property type="evidence" value="ECO:0007669"/>
    <property type="project" value="TreeGrafter"/>
</dbReference>
<evidence type="ECO:0000256" key="12">
    <source>
        <dbReference type="SAM" id="SignalP"/>
    </source>
</evidence>
<comment type="similarity">
    <text evidence="2 10 11">Belongs to the peptidase M2 family.</text>
</comment>
<evidence type="ECO:0000256" key="2">
    <source>
        <dbReference type="ARBA" id="ARBA00008139"/>
    </source>
</evidence>
<keyword evidence="3 12" id="KW-0732">Signal</keyword>
<dbReference type="GO" id="GO:0008237">
    <property type="term" value="F:metallopeptidase activity"/>
    <property type="evidence" value="ECO:0007669"/>
    <property type="project" value="UniProtKB-KW"/>
</dbReference>
<name>A0A8B7WIY0_CASCN</name>
<dbReference type="KEGG" id="ccan:109702751"/>
<comment type="cofactor">
    <cofactor evidence="11">
        <name>Zn(2+)</name>
        <dbReference type="ChEBI" id="CHEBI:29105"/>
    </cofactor>
    <text evidence="11">Binds 1 zinc ion per subunit.</text>
</comment>
<evidence type="ECO:0000256" key="8">
    <source>
        <dbReference type="PIRSR" id="PIRSR601548-4"/>
    </source>
</evidence>
<keyword evidence="11" id="KW-0479">Metal-binding</keyword>
<dbReference type="CDD" id="cd06461">
    <property type="entry name" value="M2_ACE"/>
    <property type="match status" value="1"/>
</dbReference>
<organism evidence="13">
    <name type="scientific">Castor canadensis</name>
    <name type="common">American beaver</name>
    <dbReference type="NCBI Taxonomy" id="51338"/>
    <lineage>
        <taxon>Eukaryota</taxon>
        <taxon>Metazoa</taxon>
        <taxon>Chordata</taxon>
        <taxon>Craniata</taxon>
        <taxon>Vertebrata</taxon>
        <taxon>Euteleostomi</taxon>
        <taxon>Mammalia</taxon>
        <taxon>Eutheria</taxon>
        <taxon>Euarchontoglires</taxon>
        <taxon>Glires</taxon>
        <taxon>Rodentia</taxon>
        <taxon>Castorimorpha</taxon>
        <taxon>Castoridae</taxon>
        <taxon>Castor</taxon>
    </lineage>
</organism>
<evidence type="ECO:0000256" key="6">
    <source>
        <dbReference type="PIRSR" id="PIRSR601548-10"/>
    </source>
</evidence>
<dbReference type="GO" id="GO:0008241">
    <property type="term" value="F:peptidyl-dipeptidase activity"/>
    <property type="evidence" value="ECO:0007669"/>
    <property type="project" value="InterPro"/>
</dbReference>
<dbReference type="InterPro" id="IPR001548">
    <property type="entry name" value="Peptidase_M2"/>
</dbReference>
<dbReference type="GO" id="GO:0006508">
    <property type="term" value="P:proteolysis"/>
    <property type="evidence" value="ECO:0007669"/>
    <property type="project" value="UniProtKB-KW"/>
</dbReference>
<dbReference type="OrthoDB" id="10029630at2759"/>
<evidence type="ECO:0000256" key="10">
    <source>
        <dbReference type="PROSITE-ProRule" id="PRU01355"/>
    </source>
</evidence>
<comment type="caution">
    <text evidence="10">Lacks conserved residue(s) required for the propagation of feature annotation.</text>
</comment>
<dbReference type="Gene3D" id="1.10.1370.30">
    <property type="match status" value="1"/>
</dbReference>
<dbReference type="RefSeq" id="XP_020043613.1">
    <property type="nucleotide sequence ID" value="XM_020188024.1"/>
</dbReference>
<dbReference type="PANTHER" id="PTHR10514">
    <property type="entry name" value="ANGIOTENSIN-CONVERTING ENZYME"/>
    <property type="match status" value="1"/>
</dbReference>
<keyword evidence="11" id="KW-0645">Protease</keyword>
<keyword evidence="11" id="KW-0378">Hydrolase</keyword>
<keyword evidence="11" id="KW-0862">Zinc</keyword>
<keyword evidence="4 8" id="KW-1015">Disulfide bond</keyword>
<evidence type="ECO:0000256" key="5">
    <source>
        <dbReference type="ARBA" id="ARBA00023180"/>
    </source>
</evidence>
<dbReference type="EC" id="3.4.-.-" evidence="11"/>
<keyword evidence="11" id="KW-0121">Carboxypeptidase</keyword>
<dbReference type="GO" id="GO:0046872">
    <property type="term" value="F:metal ion binding"/>
    <property type="evidence" value="ECO:0007669"/>
    <property type="project" value="UniProtKB-KW"/>
</dbReference>
<feature type="glycosylation site" description="N-linked (GlcNAc...) asparagine" evidence="6">
    <location>
        <position position="53"/>
    </location>
</feature>
<dbReference type="PRINTS" id="PR00791">
    <property type="entry name" value="PEPDIPTASEA"/>
</dbReference>
<evidence type="ECO:0000256" key="9">
    <source>
        <dbReference type="PIRSR" id="PIRSR601548-5"/>
    </source>
</evidence>
<protein>
    <recommendedName>
        <fullName evidence="11">Angiotensin-converting enzyme</fullName>
        <ecNumber evidence="11">3.4.-.-</ecNumber>
    </recommendedName>
</protein>
<dbReference type="Pfam" id="PF01401">
    <property type="entry name" value="Peptidase_M2"/>
    <property type="match status" value="1"/>
</dbReference>
<feature type="glycosylation site" description="N-linked (GlcNAc...) asparagine" evidence="9">
    <location>
        <position position="90"/>
    </location>
</feature>
<evidence type="ECO:0000256" key="1">
    <source>
        <dbReference type="ARBA" id="ARBA00001923"/>
    </source>
</evidence>
<accession>A0A8B7WIY0</accession>
<dbReference type="GO" id="GO:0004180">
    <property type="term" value="F:carboxypeptidase activity"/>
    <property type="evidence" value="ECO:0007669"/>
    <property type="project" value="UniProtKB-KW"/>
</dbReference>
<evidence type="ECO:0000256" key="7">
    <source>
        <dbReference type="PIRSR" id="PIRSR601548-2"/>
    </source>
</evidence>
<feature type="chain" id="PRO_5034266600" description="Angiotensin-converting enzyme" evidence="12">
    <location>
        <begin position="18"/>
        <end position="357"/>
    </location>
</feature>
<feature type="binding site" evidence="7">
    <location>
        <position position="207"/>
    </location>
    <ligand>
        <name>chloride</name>
        <dbReference type="ChEBI" id="CHEBI:17996"/>
        <label>1</label>
    </ligand>
</feature>
<evidence type="ECO:0000313" key="13">
    <source>
        <dbReference type="RefSeq" id="XP_020043613.1"/>
    </source>
</evidence>
<feature type="glycosylation site" description="N-linked (GlcNAc...) (complex) asparagine" evidence="6">
    <location>
        <position position="90"/>
    </location>
</feature>
<dbReference type="CTD" id="59272"/>